<keyword evidence="4 6" id="KW-1133">Transmembrane helix</keyword>
<dbReference type="RefSeq" id="WP_221874236.1">
    <property type="nucleotide sequence ID" value="NZ_JACWFH010000018.1"/>
</dbReference>
<gene>
    <name evidence="7" type="ORF">H0185_14505</name>
</gene>
<dbReference type="PANTHER" id="PTHR30509:SF27">
    <property type="entry name" value="UPF0421 PROTEIN YGAE"/>
    <property type="match status" value="1"/>
</dbReference>
<dbReference type="Pfam" id="PF06081">
    <property type="entry name" value="ArAE_1"/>
    <property type="match status" value="1"/>
</dbReference>
<evidence type="ECO:0000256" key="2">
    <source>
        <dbReference type="ARBA" id="ARBA00022475"/>
    </source>
</evidence>
<feature type="transmembrane region" description="Helical" evidence="6">
    <location>
        <begin position="59"/>
        <end position="86"/>
    </location>
</feature>
<keyword evidence="3 6" id="KW-0812">Transmembrane</keyword>
<accession>A0ABS7K6X3</accession>
<dbReference type="Proteomes" id="UP000769780">
    <property type="component" value="Unassembled WGS sequence"/>
</dbReference>
<feature type="transmembrane region" description="Helical" evidence="6">
    <location>
        <begin position="122"/>
        <end position="143"/>
    </location>
</feature>
<evidence type="ECO:0000256" key="6">
    <source>
        <dbReference type="SAM" id="Phobius"/>
    </source>
</evidence>
<comment type="caution">
    <text evidence="7">The sequence shown here is derived from an EMBL/GenBank/DDBJ whole genome shotgun (WGS) entry which is preliminary data.</text>
</comment>
<proteinExistence type="predicted"/>
<evidence type="ECO:0000256" key="5">
    <source>
        <dbReference type="ARBA" id="ARBA00023136"/>
    </source>
</evidence>
<evidence type="ECO:0000313" key="8">
    <source>
        <dbReference type="Proteomes" id="UP000769780"/>
    </source>
</evidence>
<dbReference type="PANTHER" id="PTHR30509">
    <property type="entry name" value="P-HYDROXYBENZOIC ACID EFFLUX PUMP SUBUNIT-RELATED"/>
    <property type="match status" value="1"/>
</dbReference>
<dbReference type="InterPro" id="IPR010343">
    <property type="entry name" value="ArAE_1"/>
</dbReference>
<evidence type="ECO:0000256" key="1">
    <source>
        <dbReference type="ARBA" id="ARBA00004651"/>
    </source>
</evidence>
<evidence type="ECO:0000313" key="7">
    <source>
        <dbReference type="EMBL" id="MBY0098012.1"/>
    </source>
</evidence>
<keyword evidence="2" id="KW-1003">Cell membrane</keyword>
<feature type="transmembrane region" description="Helical" evidence="6">
    <location>
        <begin position="12"/>
        <end position="39"/>
    </location>
</feature>
<dbReference type="EMBL" id="JACWFH010000018">
    <property type="protein sequence ID" value="MBY0098012.1"/>
    <property type="molecule type" value="Genomic_DNA"/>
</dbReference>
<reference evidence="7 8" key="1">
    <citation type="submission" date="2020-07" db="EMBL/GenBank/DDBJ databases">
        <title>Fungal Genomes of the International Space Station.</title>
        <authorList>
            <person name="Seuylemezian A."/>
            <person name="Singh N.K."/>
            <person name="Wood J."/>
            <person name="Venkateswaran K."/>
        </authorList>
    </citation>
    <scope>NUCLEOTIDE SEQUENCE [LARGE SCALE GENOMIC DNA]</scope>
    <source>
        <strain evidence="7 8">PL-B2</strain>
    </source>
</reference>
<comment type="subcellular location">
    <subcellularLocation>
        <location evidence="1">Cell membrane</location>
        <topology evidence="1">Multi-pass membrane protein</topology>
    </subcellularLocation>
</comment>
<organism evidence="7 8">
    <name type="scientific">Mesobacillus maritimus</name>
    <dbReference type="NCBI Taxonomy" id="1643336"/>
    <lineage>
        <taxon>Bacteria</taxon>
        <taxon>Bacillati</taxon>
        <taxon>Bacillota</taxon>
        <taxon>Bacilli</taxon>
        <taxon>Bacillales</taxon>
        <taxon>Bacillaceae</taxon>
        <taxon>Mesobacillus</taxon>
    </lineage>
</organism>
<evidence type="ECO:0000256" key="4">
    <source>
        <dbReference type="ARBA" id="ARBA00022989"/>
    </source>
</evidence>
<sequence length="360" mass="41297">MKLGARILKTGIAIVLALFIAQVLELPSPVFAGIAAIFAVQPTIYRSYLSVIEQVQGNIIGAIIAVVFVLMLGNNFFIIGLAAILLITLNLKLKLENTISLSLVTLIAIMETPGDNFIEFAFIRFSAIMIGVMAAFIVNLIFLPPKYESKLYQKNAGLTEEITKWIRMNIRHASEHQLLKADIEKMREGIIKLEHLYMMYKEERSYFKKNTLGKSRKLVIYRQMITTTKKSLDTLKRLHRYENEIQHMPESFQEAIQHQLDCLINHHEQVMLKYIGKIKPDATVTEGQDCLNKKGLFELFLSHQKEIDDTNNQVLYHMMQIVSVIMEYGERVEHLDTLITSFHSYHKNDQPVVIESPTED</sequence>
<keyword evidence="5 6" id="KW-0472">Membrane</keyword>
<protein>
    <submittedName>
        <fullName evidence="7">Aromatic acid exporter family protein</fullName>
    </submittedName>
</protein>
<name>A0ABS7K6X3_9BACI</name>
<evidence type="ECO:0000256" key="3">
    <source>
        <dbReference type="ARBA" id="ARBA00022692"/>
    </source>
</evidence>
<keyword evidence="8" id="KW-1185">Reference proteome</keyword>